<keyword evidence="4 14" id="KW-0349">Heme</keyword>
<feature type="region of interest" description="Disordered" evidence="16">
    <location>
        <begin position="479"/>
        <end position="511"/>
    </location>
</feature>
<dbReference type="InterPro" id="IPR017938">
    <property type="entry name" value="Riboflavin_synthase-like_b-brl"/>
</dbReference>
<feature type="binding site" description="axial binding residue" evidence="15">
    <location>
        <position position="409"/>
    </location>
    <ligand>
        <name>heme</name>
        <dbReference type="ChEBI" id="CHEBI:30413"/>
    </ligand>
    <ligandPart>
        <name>Fe</name>
        <dbReference type="ChEBI" id="CHEBI:18248"/>
    </ligandPart>
</feature>
<evidence type="ECO:0000256" key="7">
    <source>
        <dbReference type="ARBA" id="ARBA00022723"/>
    </source>
</evidence>
<dbReference type="InterPro" id="IPR023206">
    <property type="entry name" value="Bifunctional_P450_P450_red"/>
</dbReference>
<evidence type="ECO:0000256" key="4">
    <source>
        <dbReference type="ARBA" id="ARBA00022617"/>
    </source>
</evidence>
<dbReference type="SUPFAM" id="SSF52218">
    <property type="entry name" value="Flavoproteins"/>
    <property type="match status" value="1"/>
</dbReference>
<keyword evidence="12 14" id="KW-0408">Iron</keyword>
<dbReference type="Pfam" id="PF00175">
    <property type="entry name" value="NAD_binding_1"/>
    <property type="match status" value="1"/>
</dbReference>
<feature type="compositionally biased region" description="Low complexity" evidence="16">
    <location>
        <begin position="495"/>
        <end position="504"/>
    </location>
</feature>
<keyword evidence="9 14" id="KW-0521">NADP</keyword>
<dbReference type="CDD" id="cd06206">
    <property type="entry name" value="bifunctional_CYPOR"/>
    <property type="match status" value="1"/>
</dbReference>
<reference evidence="19" key="2">
    <citation type="submission" date="2023-06" db="EMBL/GenBank/DDBJ databases">
        <authorList>
            <consortium name="Lawrence Berkeley National Laboratory"/>
            <person name="Haridas S."/>
            <person name="Hensen N."/>
            <person name="Bonometti L."/>
            <person name="Westerberg I."/>
            <person name="Brannstrom I.O."/>
            <person name="Guillou S."/>
            <person name="Cros-Aarteil S."/>
            <person name="Calhoun S."/>
            <person name="Kuo A."/>
            <person name="Mondo S."/>
            <person name="Pangilinan J."/>
            <person name="Riley R."/>
            <person name="LaButti K."/>
            <person name="Andreopoulos B."/>
            <person name="Lipzen A."/>
            <person name="Chen C."/>
            <person name="Yanf M."/>
            <person name="Daum C."/>
            <person name="Ng V."/>
            <person name="Clum A."/>
            <person name="Steindorff A."/>
            <person name="Ohm R."/>
            <person name="Martin F."/>
            <person name="Silar P."/>
            <person name="Natvig D."/>
            <person name="Lalanne C."/>
            <person name="Gautier V."/>
            <person name="Ament-velasquez S.L."/>
            <person name="Kruys A."/>
            <person name="Hutchinson M.I."/>
            <person name="Powell A.J."/>
            <person name="Barry K."/>
            <person name="Miller A.N."/>
            <person name="Grigoriev I.V."/>
            <person name="Debuchy R."/>
            <person name="Gladieux P."/>
            <person name="Thoren M.H."/>
            <person name="Johannesson H."/>
        </authorList>
    </citation>
    <scope>NUCLEOTIDE SEQUENCE</scope>
    <source>
        <strain evidence="19">CBS 232.78</strain>
    </source>
</reference>
<name>A0AAE0P7N3_9PEZI</name>
<evidence type="ECO:0000256" key="5">
    <source>
        <dbReference type="ARBA" id="ARBA00022630"/>
    </source>
</evidence>
<evidence type="ECO:0000256" key="1">
    <source>
        <dbReference type="ARBA" id="ARBA00001971"/>
    </source>
</evidence>
<dbReference type="AlphaFoldDB" id="A0AAE0P7N3"/>
<dbReference type="SUPFAM" id="SSF48264">
    <property type="entry name" value="Cytochrome P450"/>
    <property type="match status" value="1"/>
</dbReference>
<dbReference type="PANTHER" id="PTHR19384:SF127">
    <property type="entry name" value="BIFUNCTIONAL CYTOCHROME P450_NADPH--P450 REDUCTASE"/>
    <property type="match status" value="1"/>
</dbReference>
<dbReference type="PANTHER" id="PTHR19384">
    <property type="entry name" value="NITRIC OXIDE SYNTHASE-RELATED"/>
    <property type="match status" value="1"/>
</dbReference>
<reference evidence="19" key="1">
    <citation type="journal article" date="2023" name="Mol. Phylogenet. Evol.">
        <title>Genome-scale phylogeny and comparative genomics of the fungal order Sordariales.</title>
        <authorList>
            <person name="Hensen N."/>
            <person name="Bonometti L."/>
            <person name="Westerberg I."/>
            <person name="Brannstrom I.O."/>
            <person name="Guillou S."/>
            <person name="Cros-Aarteil S."/>
            <person name="Calhoun S."/>
            <person name="Haridas S."/>
            <person name="Kuo A."/>
            <person name="Mondo S."/>
            <person name="Pangilinan J."/>
            <person name="Riley R."/>
            <person name="LaButti K."/>
            <person name="Andreopoulos B."/>
            <person name="Lipzen A."/>
            <person name="Chen C."/>
            <person name="Yan M."/>
            <person name="Daum C."/>
            <person name="Ng V."/>
            <person name="Clum A."/>
            <person name="Steindorff A."/>
            <person name="Ohm R.A."/>
            <person name="Martin F."/>
            <person name="Silar P."/>
            <person name="Natvig D.O."/>
            <person name="Lalanne C."/>
            <person name="Gautier V."/>
            <person name="Ament-Velasquez S.L."/>
            <person name="Kruys A."/>
            <person name="Hutchinson M.I."/>
            <person name="Powell A.J."/>
            <person name="Barry K."/>
            <person name="Miller A.N."/>
            <person name="Grigoriev I.V."/>
            <person name="Debuchy R."/>
            <person name="Gladieux P."/>
            <person name="Hiltunen Thoren M."/>
            <person name="Johannesson H."/>
        </authorList>
    </citation>
    <scope>NUCLEOTIDE SEQUENCE</scope>
    <source>
        <strain evidence="19">CBS 232.78</strain>
    </source>
</reference>
<dbReference type="Pfam" id="PF00258">
    <property type="entry name" value="Flavodoxin_1"/>
    <property type="match status" value="1"/>
</dbReference>
<dbReference type="GO" id="GO:0010181">
    <property type="term" value="F:FMN binding"/>
    <property type="evidence" value="ECO:0007669"/>
    <property type="project" value="UniProtKB-UniRule"/>
</dbReference>
<evidence type="ECO:0000256" key="2">
    <source>
        <dbReference type="ARBA" id="ARBA00010018"/>
    </source>
</evidence>
<comment type="cofactor">
    <cofactor evidence="1 14 15">
        <name>heme</name>
        <dbReference type="ChEBI" id="CHEBI:30413"/>
    </cofactor>
</comment>
<evidence type="ECO:0000259" key="18">
    <source>
        <dbReference type="PROSITE" id="PS51384"/>
    </source>
</evidence>
<feature type="compositionally biased region" description="Polar residues" evidence="16">
    <location>
        <begin position="479"/>
        <end position="488"/>
    </location>
</feature>
<dbReference type="Pfam" id="PF00067">
    <property type="entry name" value="p450"/>
    <property type="match status" value="1"/>
</dbReference>
<evidence type="ECO:0000256" key="9">
    <source>
        <dbReference type="ARBA" id="ARBA00022857"/>
    </source>
</evidence>
<keyword evidence="5 14" id="KW-0285">Flavoprotein</keyword>
<keyword evidence="11 14" id="KW-0560">Oxidoreductase</keyword>
<dbReference type="PROSITE" id="PS51384">
    <property type="entry name" value="FAD_FR"/>
    <property type="match status" value="1"/>
</dbReference>
<dbReference type="Pfam" id="PF00667">
    <property type="entry name" value="FAD_binding_1"/>
    <property type="match status" value="1"/>
</dbReference>
<dbReference type="InterPro" id="IPR017972">
    <property type="entry name" value="Cyt_P450_CS"/>
</dbReference>
<dbReference type="InterPro" id="IPR023173">
    <property type="entry name" value="NADPH_Cyt_P450_Rdtase_alpha"/>
</dbReference>
<evidence type="ECO:0000256" key="14">
    <source>
        <dbReference type="PIRNR" id="PIRNR000209"/>
    </source>
</evidence>
<dbReference type="EMBL" id="JAULSW010000001">
    <property type="protein sequence ID" value="KAK3394797.1"/>
    <property type="molecule type" value="Genomic_DNA"/>
</dbReference>
<dbReference type="Gene3D" id="3.40.50.80">
    <property type="entry name" value="Nucleotide-binding domain of ferredoxin-NADP reductase (FNR) module"/>
    <property type="match status" value="1"/>
</dbReference>
<dbReference type="PROSITE" id="PS00086">
    <property type="entry name" value="CYTOCHROME_P450"/>
    <property type="match status" value="1"/>
</dbReference>
<evidence type="ECO:0000256" key="10">
    <source>
        <dbReference type="ARBA" id="ARBA00022982"/>
    </source>
</evidence>
<dbReference type="InterPro" id="IPR003097">
    <property type="entry name" value="CysJ-like_FAD-binding"/>
</dbReference>
<dbReference type="InterPro" id="IPR029039">
    <property type="entry name" value="Flavoprotein-like_sf"/>
</dbReference>
<evidence type="ECO:0000256" key="8">
    <source>
        <dbReference type="ARBA" id="ARBA00022827"/>
    </source>
</evidence>
<organism evidence="19 20">
    <name type="scientific">Podospora didyma</name>
    <dbReference type="NCBI Taxonomy" id="330526"/>
    <lineage>
        <taxon>Eukaryota</taxon>
        <taxon>Fungi</taxon>
        <taxon>Dikarya</taxon>
        <taxon>Ascomycota</taxon>
        <taxon>Pezizomycotina</taxon>
        <taxon>Sordariomycetes</taxon>
        <taxon>Sordariomycetidae</taxon>
        <taxon>Sordariales</taxon>
        <taxon>Podosporaceae</taxon>
        <taxon>Podospora</taxon>
    </lineage>
</organism>
<protein>
    <recommendedName>
        <fullName evidence="14">Bifunctional cytochrome P450/NADPH--P450 reductase</fullName>
    </recommendedName>
    <domain>
        <recommendedName>
            <fullName evidence="14">Cytochrome P450</fullName>
            <ecNumber evidence="14">1.14.14.1</ecNumber>
        </recommendedName>
    </domain>
    <domain>
        <recommendedName>
            <fullName evidence="14">NADPH--cytochrome P450 reductase</fullName>
            <ecNumber evidence="14">1.6.2.4</ecNumber>
        </recommendedName>
    </domain>
</protein>
<dbReference type="GO" id="GO:0005829">
    <property type="term" value="C:cytosol"/>
    <property type="evidence" value="ECO:0007669"/>
    <property type="project" value="TreeGrafter"/>
</dbReference>
<dbReference type="InterPro" id="IPR036396">
    <property type="entry name" value="Cyt_P450_sf"/>
</dbReference>
<evidence type="ECO:0000256" key="11">
    <source>
        <dbReference type="ARBA" id="ARBA00023002"/>
    </source>
</evidence>
<accession>A0AAE0P7N3</accession>
<dbReference type="GO" id="GO:0070330">
    <property type="term" value="F:aromatase activity"/>
    <property type="evidence" value="ECO:0007669"/>
    <property type="project" value="UniProtKB-UniRule"/>
</dbReference>
<comment type="catalytic activity">
    <reaction evidence="14">
        <text>an organic molecule + reduced [NADPH--hemoprotein reductase] + O2 = an alcohol + oxidized [NADPH--hemoprotein reductase] + H2O + H(+)</text>
        <dbReference type="Rhea" id="RHEA:17149"/>
        <dbReference type="Rhea" id="RHEA-COMP:11964"/>
        <dbReference type="Rhea" id="RHEA-COMP:11965"/>
        <dbReference type="ChEBI" id="CHEBI:15377"/>
        <dbReference type="ChEBI" id="CHEBI:15378"/>
        <dbReference type="ChEBI" id="CHEBI:15379"/>
        <dbReference type="ChEBI" id="CHEBI:30879"/>
        <dbReference type="ChEBI" id="CHEBI:57618"/>
        <dbReference type="ChEBI" id="CHEBI:58210"/>
        <dbReference type="ChEBI" id="CHEBI:142491"/>
        <dbReference type="EC" id="1.14.14.1"/>
    </reaction>
</comment>
<evidence type="ECO:0000256" key="13">
    <source>
        <dbReference type="ARBA" id="ARBA00023033"/>
    </source>
</evidence>
<evidence type="ECO:0000256" key="15">
    <source>
        <dbReference type="PIRSR" id="PIRSR000209-1"/>
    </source>
</evidence>
<evidence type="ECO:0000313" key="20">
    <source>
        <dbReference type="Proteomes" id="UP001285441"/>
    </source>
</evidence>
<dbReference type="InterPro" id="IPR039261">
    <property type="entry name" value="FNR_nucleotide-bd"/>
</dbReference>
<dbReference type="Gene3D" id="3.40.50.360">
    <property type="match status" value="1"/>
</dbReference>
<dbReference type="FunFam" id="1.10.630.10:FF:000040">
    <property type="entry name" value="Bifunctional cytochrome P450/NADPH--P450 reductase"/>
    <property type="match status" value="1"/>
</dbReference>
<dbReference type="GO" id="GO:0020037">
    <property type="term" value="F:heme binding"/>
    <property type="evidence" value="ECO:0007669"/>
    <property type="project" value="UniProtKB-UniRule"/>
</dbReference>
<dbReference type="GO" id="GO:0003958">
    <property type="term" value="F:NADPH-hemoprotein reductase activity"/>
    <property type="evidence" value="ECO:0007669"/>
    <property type="project" value="UniProtKB-UniRule"/>
</dbReference>
<dbReference type="SUPFAM" id="SSF63380">
    <property type="entry name" value="Riboflavin synthase domain-like"/>
    <property type="match status" value="1"/>
</dbReference>
<evidence type="ECO:0000256" key="12">
    <source>
        <dbReference type="ARBA" id="ARBA00023004"/>
    </source>
</evidence>
<evidence type="ECO:0000256" key="6">
    <source>
        <dbReference type="ARBA" id="ARBA00022643"/>
    </source>
</evidence>
<dbReference type="Gene3D" id="2.40.30.10">
    <property type="entry name" value="Translation factors"/>
    <property type="match status" value="1"/>
</dbReference>
<dbReference type="InterPro" id="IPR001128">
    <property type="entry name" value="Cyt_P450"/>
</dbReference>
<dbReference type="PROSITE" id="PS50902">
    <property type="entry name" value="FLAVODOXIN_LIKE"/>
    <property type="match status" value="1"/>
</dbReference>
<gene>
    <name evidence="19" type="ORF">B0H63DRAFT_426700</name>
</gene>
<dbReference type="InterPro" id="IPR008254">
    <property type="entry name" value="Flavodoxin/NO_synth"/>
</dbReference>
<dbReference type="PRINTS" id="PR00385">
    <property type="entry name" value="P450"/>
</dbReference>
<dbReference type="PIRSF" id="PIRSF000209">
    <property type="entry name" value="Bifunctional_P450_P450R"/>
    <property type="match status" value="1"/>
</dbReference>
<dbReference type="Gene3D" id="1.10.630.10">
    <property type="entry name" value="Cytochrome P450"/>
    <property type="match status" value="1"/>
</dbReference>
<dbReference type="PRINTS" id="PR00463">
    <property type="entry name" value="EP450I"/>
</dbReference>
<comment type="similarity">
    <text evidence="2 14">In the N-terminal section; belongs to the cytochrome P450 family.</text>
</comment>
<evidence type="ECO:0000313" key="19">
    <source>
        <dbReference type="EMBL" id="KAK3394797.1"/>
    </source>
</evidence>
<dbReference type="GO" id="GO:0050660">
    <property type="term" value="F:flavin adenine dinucleotide binding"/>
    <property type="evidence" value="ECO:0007669"/>
    <property type="project" value="TreeGrafter"/>
</dbReference>
<keyword evidence="20" id="KW-1185">Reference proteome</keyword>
<feature type="domain" description="Flavodoxin-like" evidence="17">
    <location>
        <begin position="512"/>
        <end position="658"/>
    </location>
</feature>
<keyword evidence="10 14" id="KW-0249">Electron transport</keyword>
<evidence type="ECO:0000256" key="16">
    <source>
        <dbReference type="SAM" id="MobiDB-lite"/>
    </source>
</evidence>
<dbReference type="Gene3D" id="1.20.990.10">
    <property type="entry name" value="NADPH-cytochrome p450 Reductase, Chain A, domain 3"/>
    <property type="match status" value="1"/>
</dbReference>
<keyword evidence="3 14" id="KW-0813">Transport</keyword>
<dbReference type="InterPro" id="IPR001433">
    <property type="entry name" value="OxRdtase_FAD/NAD-bd"/>
</dbReference>
<comment type="caution">
    <text evidence="19">The sequence shown here is derived from an EMBL/GenBank/DDBJ whole genome shotgun (WGS) entry which is preliminary data.</text>
</comment>
<keyword evidence="13 14" id="KW-0503">Monooxygenase</keyword>
<dbReference type="CDD" id="cd11068">
    <property type="entry name" value="CYP120A1"/>
    <property type="match status" value="1"/>
</dbReference>
<evidence type="ECO:0000256" key="3">
    <source>
        <dbReference type="ARBA" id="ARBA00022448"/>
    </source>
</evidence>
<dbReference type="EC" id="1.14.14.1" evidence="14"/>
<sequence>MAEPIPGPKGLPILGNILDIDPVDAVACLGGIAAEYGPIFQLSLAGQSKIFISSRDLVDEVSDERRFTKQVGGPLAQLRNVCADSLFTAHSDEPNWEVAHRVLMPAFGPLAVRSMFDEMHDLAAQLVIKWARFGPQETIDVSSDFTRLTLDTIALCSMSTRFNSFYRDQMHPFVGSMVSVLQESGKRAVRPPFVNNYIMRGSLKQYRTDIEALQHIAGDVLAERRANPSDKKDLLNAMINGRDPKTGQGLSDESILNNMIVFLIAGHETTSGLLSFLFYYLLTRPDVFERAQHEVDEVIGSGPVTIEHMSKLHYVEACLRETLRLHPTAPVITFQTRSDFKEETTTIGNGKHQVSKGQGIVALLIDIQRDPSVWGDDADEFKAERMMDDSFNKLPKNSWKPFGNGIRGCIGRPFAWQESLLITAMLLQTFDFRLQDPEYKLKIKQTLTIKPGNFYMHASLRKHIDPLCLMGTLHGPGGNFTTQGQSKAPSPMVASSSSRSSTTTKQGDLKPMSILYGSDSGTCETMAQALARAARGRGYEALVRTLDSAVGSVPAHHPVVLISSSYNGQPPSNAANMVDWLENLDDDGNNTKASLQGVRYAVYGCGSKDYAATFHRIPKLLDSELERLGAERVAETGLGDVTVGDIFNDFDKWQDERLWPALGADYLVDDGGAVDHEFTIEVDSSGRREVLQFDAGDAVVLKNEIVTAAGEPEKRRLTLRLPEGSAYQTGGHLAVLPLNDWSIVHRVLKWAGLPWDAVLTIPRGAYTALPTDQPISAKDLLSGYVELSRPATRKNIAELADCAPDEGSREKLRGMNIQQDCCKNEAQTPSRRSVLDLLEEFPSIQLSFSQFIAMLPPMRPRQYSIASTPMDDPSTATLLFSVITSSERLPSDSLGGGGGRKFRGVASTYLTSLAEGDRVWCTVKPALRLFRPPSDPENVPIIMACAGSGLAPFRAFVHERVIQAAAGRRLAPAYLFIGCRHPDRDAILRDELAQWEKAGAGAALVKVLYAFSRASEQSAGCAHVQDRIWSERSLIRKSFFEGGNARFYVCGGAGVGRSVEEVLKHIYRDINGEDKQKEADDWLQGMKASRYITEVFS</sequence>
<dbReference type="InterPro" id="IPR017927">
    <property type="entry name" value="FAD-bd_FR_type"/>
</dbReference>
<dbReference type="SUPFAM" id="SSF52343">
    <property type="entry name" value="Ferredoxin reductase-like, C-terminal NADP-linked domain"/>
    <property type="match status" value="1"/>
</dbReference>
<evidence type="ECO:0000259" key="17">
    <source>
        <dbReference type="PROSITE" id="PS50902"/>
    </source>
</evidence>
<keyword evidence="8 14" id="KW-0274">FAD</keyword>
<dbReference type="InterPro" id="IPR002401">
    <property type="entry name" value="Cyt_P450_E_grp-I"/>
</dbReference>
<dbReference type="EC" id="1.6.2.4" evidence="14"/>
<dbReference type="Proteomes" id="UP001285441">
    <property type="component" value="Unassembled WGS sequence"/>
</dbReference>
<comment type="catalytic activity">
    <reaction evidence="14">
        <text>2 oxidized [cytochrome P450] + NADPH = 2 reduced [cytochrome P450] + NADP(+) + H(+)</text>
        <dbReference type="Rhea" id="RHEA:24040"/>
        <dbReference type="Rhea" id="RHEA-COMP:14627"/>
        <dbReference type="Rhea" id="RHEA-COMP:14628"/>
        <dbReference type="ChEBI" id="CHEBI:15378"/>
        <dbReference type="ChEBI" id="CHEBI:55376"/>
        <dbReference type="ChEBI" id="CHEBI:57783"/>
        <dbReference type="ChEBI" id="CHEBI:58349"/>
        <dbReference type="ChEBI" id="CHEBI:60344"/>
        <dbReference type="EC" id="1.6.2.4"/>
    </reaction>
</comment>
<comment type="cofactor">
    <cofactor evidence="14">
        <name>FAD</name>
        <dbReference type="ChEBI" id="CHEBI:57692"/>
    </cofactor>
    <cofactor evidence="14">
        <name>FMN</name>
        <dbReference type="ChEBI" id="CHEBI:58210"/>
    </cofactor>
</comment>
<keyword evidence="6 14" id="KW-0288">FMN</keyword>
<proteinExistence type="inferred from homology"/>
<keyword evidence="7 14" id="KW-0479">Metal-binding</keyword>
<feature type="domain" description="FAD-binding FR-type" evidence="18">
    <location>
        <begin position="693"/>
        <end position="933"/>
    </location>
</feature>
<dbReference type="GO" id="GO:0005506">
    <property type="term" value="F:iron ion binding"/>
    <property type="evidence" value="ECO:0007669"/>
    <property type="project" value="UniProtKB-UniRule"/>
</dbReference>